<comment type="similarity">
    <text evidence="1 6">Belongs to the hexokinase family.</text>
</comment>
<keyword evidence="3 6" id="KW-0547">Nucleotide-binding</keyword>
<protein>
    <recommendedName>
        <fullName evidence="6">Phosphotransferase</fullName>
        <ecNumber evidence="6">2.7.1.-</ecNumber>
    </recommendedName>
</protein>
<dbReference type="EMBL" id="AXCR01000007">
    <property type="protein sequence ID" value="KJR85013.1"/>
    <property type="molecule type" value="Genomic_DNA"/>
</dbReference>
<dbReference type="Proteomes" id="UP000033710">
    <property type="component" value="Unassembled WGS sequence"/>
</dbReference>
<dbReference type="EC" id="2.7.1.-" evidence="6"/>
<dbReference type="InterPro" id="IPR022673">
    <property type="entry name" value="Hexokinase_C"/>
</dbReference>
<evidence type="ECO:0000256" key="6">
    <source>
        <dbReference type="RuleBase" id="RU362007"/>
    </source>
</evidence>
<dbReference type="GO" id="GO:0006096">
    <property type="term" value="P:glycolytic process"/>
    <property type="evidence" value="ECO:0007669"/>
    <property type="project" value="UniProtKB-UniPathway"/>
</dbReference>
<dbReference type="PANTHER" id="PTHR19443:SF30">
    <property type="entry name" value="GLUCOKINASE-1-RELATED"/>
    <property type="match status" value="1"/>
</dbReference>
<evidence type="ECO:0000256" key="4">
    <source>
        <dbReference type="ARBA" id="ARBA00022777"/>
    </source>
</evidence>
<dbReference type="AlphaFoldDB" id="A0A0F2M5N9"/>
<keyword evidence="6" id="KW-0324">Glycolysis</keyword>
<evidence type="ECO:0000256" key="3">
    <source>
        <dbReference type="ARBA" id="ARBA00022741"/>
    </source>
</evidence>
<dbReference type="GO" id="GO:0005739">
    <property type="term" value="C:mitochondrion"/>
    <property type="evidence" value="ECO:0007669"/>
    <property type="project" value="TreeGrafter"/>
</dbReference>
<reference evidence="10 11" key="1">
    <citation type="journal article" date="2014" name="BMC Genomics">
        <title>Comparative genomics of the major fungal agents of human and animal Sporotrichosis: Sporothrix schenckii and Sporothrix brasiliensis.</title>
        <authorList>
            <person name="Teixeira M.M."/>
            <person name="de Almeida L.G."/>
            <person name="Kubitschek-Barreira P."/>
            <person name="Alves F.L."/>
            <person name="Kioshima E.S."/>
            <person name="Abadio A.K."/>
            <person name="Fernandes L."/>
            <person name="Derengowski L.S."/>
            <person name="Ferreira K.S."/>
            <person name="Souza R.C."/>
            <person name="Ruiz J.C."/>
            <person name="de Andrade N.C."/>
            <person name="Paes H.C."/>
            <person name="Nicola A.M."/>
            <person name="Albuquerque P."/>
            <person name="Gerber A.L."/>
            <person name="Martins V.P."/>
            <person name="Peconick L.D."/>
            <person name="Neto A.V."/>
            <person name="Chaucanez C.B."/>
            <person name="Silva P.A."/>
            <person name="Cunha O.L."/>
            <person name="de Oliveira F.F."/>
            <person name="dos Santos T.C."/>
            <person name="Barros A.L."/>
            <person name="Soares M.A."/>
            <person name="de Oliveira L.M."/>
            <person name="Marini M.M."/>
            <person name="Villalobos-Duno H."/>
            <person name="Cunha M.M."/>
            <person name="de Hoog S."/>
            <person name="da Silveira J.F."/>
            <person name="Henrissat B."/>
            <person name="Nino-Vega G.A."/>
            <person name="Cisalpino P.S."/>
            <person name="Mora-Montes H.M."/>
            <person name="Almeida S.R."/>
            <person name="Stajich J.E."/>
            <person name="Lopes-Bezerra L.M."/>
            <person name="Vasconcelos A.T."/>
            <person name="Felipe M.S."/>
        </authorList>
    </citation>
    <scope>NUCLEOTIDE SEQUENCE [LARGE SCALE GENOMIC DNA]</scope>
    <source>
        <strain evidence="10 11">1099-18</strain>
    </source>
</reference>
<feature type="domain" description="Hexokinase N-terminal" evidence="8">
    <location>
        <begin position="9"/>
        <end position="206"/>
    </location>
</feature>
<evidence type="ECO:0000313" key="11">
    <source>
        <dbReference type="Proteomes" id="UP000033710"/>
    </source>
</evidence>
<organism evidence="10 11">
    <name type="scientific">Sporothrix schenckii 1099-18</name>
    <dbReference type="NCBI Taxonomy" id="1397361"/>
    <lineage>
        <taxon>Eukaryota</taxon>
        <taxon>Fungi</taxon>
        <taxon>Dikarya</taxon>
        <taxon>Ascomycota</taxon>
        <taxon>Pezizomycotina</taxon>
        <taxon>Sordariomycetes</taxon>
        <taxon>Sordariomycetidae</taxon>
        <taxon>Ophiostomatales</taxon>
        <taxon>Ophiostomataceae</taxon>
        <taxon>Sporothrix</taxon>
    </lineage>
</organism>
<dbReference type="Gene3D" id="3.40.367.20">
    <property type="match status" value="2"/>
</dbReference>
<feature type="region of interest" description="Disordered" evidence="7">
    <location>
        <begin position="474"/>
        <end position="496"/>
    </location>
</feature>
<reference evidence="10 11" key="2">
    <citation type="journal article" date="2015" name="Eukaryot. Cell">
        <title>Asexual propagation of a virulent clone complex in a human and feline outbreak of sporotrichosis.</title>
        <authorList>
            <person name="Teixeira Mde M."/>
            <person name="Rodrigues A.M."/>
            <person name="Tsui C.K."/>
            <person name="de Almeida L.G."/>
            <person name="Van Diepeningen A.D."/>
            <person name="van den Ende B.G."/>
            <person name="Fernandes G.F."/>
            <person name="Kano R."/>
            <person name="Hamelin R.C."/>
            <person name="Lopes-Bezerra L.M."/>
            <person name="Vasconcelos A.T."/>
            <person name="de Hoog S."/>
            <person name="de Camargo Z.P."/>
            <person name="Felipe M.S."/>
        </authorList>
    </citation>
    <scope>NUCLEOTIDE SEQUENCE [LARGE SCALE GENOMIC DNA]</scope>
    <source>
        <strain evidence="10 11">1099-18</strain>
    </source>
</reference>
<dbReference type="GO" id="GO:0001678">
    <property type="term" value="P:intracellular glucose homeostasis"/>
    <property type="evidence" value="ECO:0007669"/>
    <property type="project" value="InterPro"/>
</dbReference>
<dbReference type="GO" id="GO:0004340">
    <property type="term" value="F:glucokinase activity"/>
    <property type="evidence" value="ECO:0007669"/>
    <property type="project" value="TreeGrafter"/>
</dbReference>
<feature type="domain" description="Hexokinase C-terminal" evidence="9">
    <location>
        <begin position="219"/>
        <end position="432"/>
    </location>
</feature>
<evidence type="ECO:0000256" key="1">
    <source>
        <dbReference type="ARBA" id="ARBA00009225"/>
    </source>
</evidence>
<dbReference type="Pfam" id="PF00349">
    <property type="entry name" value="Hexokinase_1"/>
    <property type="match status" value="1"/>
</dbReference>
<feature type="region of interest" description="Disordered" evidence="7">
    <location>
        <begin position="563"/>
        <end position="582"/>
    </location>
</feature>
<evidence type="ECO:0000313" key="10">
    <source>
        <dbReference type="EMBL" id="KJR85013.1"/>
    </source>
</evidence>
<dbReference type="GO" id="GO:0005536">
    <property type="term" value="F:D-glucose binding"/>
    <property type="evidence" value="ECO:0007669"/>
    <property type="project" value="InterPro"/>
</dbReference>
<feature type="domain" description="Hexokinase C-terminal" evidence="9">
    <location>
        <begin position="502"/>
        <end position="556"/>
    </location>
</feature>
<dbReference type="InterPro" id="IPR043129">
    <property type="entry name" value="ATPase_NBD"/>
</dbReference>
<dbReference type="PRINTS" id="PR00475">
    <property type="entry name" value="HEXOKINASE"/>
</dbReference>
<dbReference type="GeneID" id="27670783"/>
<dbReference type="Pfam" id="PF03727">
    <property type="entry name" value="Hexokinase_2"/>
    <property type="match status" value="2"/>
</dbReference>
<dbReference type="GO" id="GO:0005524">
    <property type="term" value="F:ATP binding"/>
    <property type="evidence" value="ECO:0007669"/>
    <property type="project" value="UniProtKB-UniRule"/>
</dbReference>
<keyword evidence="4 6" id="KW-0418">Kinase</keyword>
<evidence type="ECO:0000259" key="9">
    <source>
        <dbReference type="Pfam" id="PF03727"/>
    </source>
</evidence>
<evidence type="ECO:0000256" key="2">
    <source>
        <dbReference type="ARBA" id="ARBA00022679"/>
    </source>
</evidence>
<gene>
    <name evidence="10" type="ORF">SPSK_08921</name>
</gene>
<proteinExistence type="inferred from homology"/>
<evidence type="ECO:0000259" key="8">
    <source>
        <dbReference type="Pfam" id="PF00349"/>
    </source>
</evidence>
<dbReference type="SUPFAM" id="SSF53067">
    <property type="entry name" value="Actin-like ATPase domain"/>
    <property type="match status" value="2"/>
</dbReference>
<keyword evidence="5 6" id="KW-0067">ATP-binding</keyword>
<dbReference type="InterPro" id="IPR022672">
    <property type="entry name" value="Hexokinase_N"/>
</dbReference>
<dbReference type="UniPathway" id="UPA00109">
    <property type="reaction ID" value="UER00180"/>
</dbReference>
<dbReference type="InterPro" id="IPR001312">
    <property type="entry name" value="Hexokinase"/>
</dbReference>
<dbReference type="RefSeq" id="XP_016587689.1">
    <property type="nucleotide sequence ID" value="XM_016735506.1"/>
</dbReference>
<dbReference type="OrthoDB" id="419537at2759"/>
<dbReference type="PROSITE" id="PS51748">
    <property type="entry name" value="HEXOKINASE_2"/>
    <property type="match status" value="1"/>
</dbReference>
<dbReference type="GO" id="GO:0008865">
    <property type="term" value="F:fructokinase activity"/>
    <property type="evidence" value="ECO:0007669"/>
    <property type="project" value="TreeGrafter"/>
</dbReference>
<evidence type="ECO:0000256" key="7">
    <source>
        <dbReference type="SAM" id="MobiDB-lite"/>
    </source>
</evidence>
<accession>A0A0F2M5N9</accession>
<keyword evidence="2 6" id="KW-0808">Transferase</keyword>
<dbReference type="GO" id="GO:0006006">
    <property type="term" value="P:glucose metabolic process"/>
    <property type="evidence" value="ECO:0007669"/>
    <property type="project" value="TreeGrafter"/>
</dbReference>
<dbReference type="VEuPathDB" id="FungiDB:SPSK_08921"/>
<dbReference type="GO" id="GO:0005829">
    <property type="term" value="C:cytosol"/>
    <property type="evidence" value="ECO:0007669"/>
    <property type="project" value="TreeGrafter"/>
</dbReference>
<comment type="caution">
    <text evidence="10">The sequence shown here is derived from an EMBL/GenBank/DDBJ whole genome shotgun (WGS) entry which is preliminary data.</text>
</comment>
<dbReference type="Gene3D" id="3.30.420.40">
    <property type="match status" value="1"/>
</dbReference>
<sequence length="582" mass="61703">MTSPDASSVDDIVASFAFSSDDIRVTADYLLQQLKSGLRDDRLPFQHPSFVTAIPDGSEKGRFLSVDLGGTNCRISLVDLHGDGTFSIEQQKHTVPHHVRVNARHEPLFDWVATQIGEFLRARQALGPDAAQKAALSLGFTFSFTCTQTSLAAGTLLHWDKGWDIPSALGRDPCAMLQAATDAQRLPVHVAALANDSVGSLLTRAYTSSGPGVTTLTCVIVGTGTNAAYVEKRQNVQRNHGADHRADHRAAQTAVVAMNTEWGCMDDGMRVLPRTRFDDMVDAQSTDGGLQMLEKRVSGMYLGELLRLAAVELYGKGVFDLRVPDADAPLFQKESIDASLLSGLASLEGDDDACMATAIQLLADTLGAAGVSAADVCIFQRLSAAIVTRAARLIGAATGAIVLQSGLLSTDGAISEEKQGEKQIMTIAVQGMATTVPTSASKRSLSSIFGKARRILLAPFALCFGRRPKAETKPALSLLQPPSPSPSTSPSPSVLPSSLPMIDIGMTGSVIEFHPTFEKDMRVALRQVAGIGPAGDARIRTGFCRDGSVVGAALMVHAAVKQESTAESLGQRPRPVKQNASD</sequence>
<evidence type="ECO:0000256" key="5">
    <source>
        <dbReference type="ARBA" id="ARBA00022840"/>
    </source>
</evidence>
<name>A0A0F2M5N9_SPOSC</name>
<dbReference type="KEGG" id="ssck:SPSK_08921"/>
<dbReference type="PANTHER" id="PTHR19443">
    <property type="entry name" value="HEXOKINASE"/>
    <property type="match status" value="1"/>
</dbReference>